<dbReference type="Proteomes" id="UP001055879">
    <property type="component" value="Linkage Group LG05"/>
</dbReference>
<accession>A0ACB9C1D0</accession>
<proteinExistence type="predicted"/>
<evidence type="ECO:0000313" key="2">
    <source>
        <dbReference type="Proteomes" id="UP001055879"/>
    </source>
</evidence>
<organism evidence="1 2">
    <name type="scientific">Arctium lappa</name>
    <name type="common">Greater burdock</name>
    <name type="synonym">Lappa major</name>
    <dbReference type="NCBI Taxonomy" id="4217"/>
    <lineage>
        <taxon>Eukaryota</taxon>
        <taxon>Viridiplantae</taxon>
        <taxon>Streptophyta</taxon>
        <taxon>Embryophyta</taxon>
        <taxon>Tracheophyta</taxon>
        <taxon>Spermatophyta</taxon>
        <taxon>Magnoliopsida</taxon>
        <taxon>eudicotyledons</taxon>
        <taxon>Gunneridae</taxon>
        <taxon>Pentapetalae</taxon>
        <taxon>asterids</taxon>
        <taxon>campanulids</taxon>
        <taxon>Asterales</taxon>
        <taxon>Asteraceae</taxon>
        <taxon>Carduoideae</taxon>
        <taxon>Cardueae</taxon>
        <taxon>Arctiinae</taxon>
        <taxon>Arctium</taxon>
    </lineage>
</organism>
<evidence type="ECO:0000313" key="1">
    <source>
        <dbReference type="EMBL" id="KAI3728077.1"/>
    </source>
</evidence>
<keyword evidence="2" id="KW-1185">Reference proteome</keyword>
<reference evidence="1 2" key="2">
    <citation type="journal article" date="2022" name="Mol. Ecol. Resour.">
        <title>The genomes of chicory, endive, great burdock and yacon provide insights into Asteraceae paleo-polyploidization history and plant inulin production.</title>
        <authorList>
            <person name="Fan W."/>
            <person name="Wang S."/>
            <person name="Wang H."/>
            <person name="Wang A."/>
            <person name="Jiang F."/>
            <person name="Liu H."/>
            <person name="Zhao H."/>
            <person name="Xu D."/>
            <person name="Zhang Y."/>
        </authorList>
    </citation>
    <scope>NUCLEOTIDE SEQUENCE [LARGE SCALE GENOMIC DNA]</scope>
    <source>
        <strain evidence="2">cv. Niubang</strain>
    </source>
</reference>
<comment type="caution">
    <text evidence="1">The sequence shown here is derived from an EMBL/GenBank/DDBJ whole genome shotgun (WGS) entry which is preliminary data.</text>
</comment>
<reference evidence="2" key="1">
    <citation type="journal article" date="2022" name="Mol. Ecol. Resour.">
        <title>The genomes of chicory, endive, great burdock and yacon provide insights into Asteraceae palaeo-polyploidization history and plant inulin production.</title>
        <authorList>
            <person name="Fan W."/>
            <person name="Wang S."/>
            <person name="Wang H."/>
            <person name="Wang A."/>
            <person name="Jiang F."/>
            <person name="Liu H."/>
            <person name="Zhao H."/>
            <person name="Xu D."/>
            <person name="Zhang Y."/>
        </authorList>
    </citation>
    <scope>NUCLEOTIDE SEQUENCE [LARGE SCALE GENOMIC DNA]</scope>
    <source>
        <strain evidence="2">cv. Niubang</strain>
    </source>
</reference>
<dbReference type="EMBL" id="CM042051">
    <property type="protein sequence ID" value="KAI3728077.1"/>
    <property type="molecule type" value="Genomic_DNA"/>
</dbReference>
<gene>
    <name evidence="1" type="ORF">L6452_16705</name>
</gene>
<protein>
    <submittedName>
        <fullName evidence="1">Uncharacterized protein</fullName>
    </submittedName>
</protein>
<name>A0ACB9C1D0_ARCLA</name>
<sequence length="82" mass="9501">MCRSYRDKMFDSNTQKTPYLSSRSGARYFERAPVKNTRKAQAQDIEIFHQDNGDILTENSSLHVTSRSMRMQKDMSDYASVA</sequence>